<feature type="chain" id="PRO_5013302980" evidence="2">
    <location>
        <begin position="22"/>
        <end position="680"/>
    </location>
</feature>
<evidence type="ECO:0000259" key="3">
    <source>
        <dbReference type="Pfam" id="PF07250"/>
    </source>
</evidence>
<dbReference type="STRING" id="269621.A0A238F1S8"/>
<dbReference type="Gene3D" id="2.60.40.10">
    <property type="entry name" value="Immunoglobulins"/>
    <property type="match status" value="1"/>
</dbReference>
<dbReference type="Pfam" id="PF07250">
    <property type="entry name" value="Glyoxal_oxid_N"/>
    <property type="match status" value="1"/>
</dbReference>
<keyword evidence="1 2" id="KW-0732">Signal</keyword>
<feature type="domain" description="Glyoxal oxidase N-terminal" evidence="3">
    <location>
        <begin position="166"/>
        <end position="543"/>
    </location>
</feature>
<dbReference type="PANTHER" id="PTHR32208:SF96">
    <property type="entry name" value="GLYOXAL OXIDASE"/>
    <property type="match status" value="1"/>
</dbReference>
<keyword evidence="6" id="KW-1185">Reference proteome</keyword>
<organism evidence="5 6">
    <name type="scientific">Microbotryum intermedium</name>
    <dbReference type="NCBI Taxonomy" id="269621"/>
    <lineage>
        <taxon>Eukaryota</taxon>
        <taxon>Fungi</taxon>
        <taxon>Dikarya</taxon>
        <taxon>Basidiomycota</taxon>
        <taxon>Pucciniomycotina</taxon>
        <taxon>Microbotryomycetes</taxon>
        <taxon>Microbotryales</taxon>
        <taxon>Microbotryaceae</taxon>
        <taxon>Microbotryum</taxon>
    </lineage>
</organism>
<protein>
    <submittedName>
        <fullName evidence="5">BQ2448_5643 protein</fullName>
    </submittedName>
</protein>
<sequence length="680" mass="73713">MHHLLLYVLSALLLLSSSTVAIDVPLTSEDSSALRGGVVTPSYDIGVERHSLTIVRDVKPGSAWLQLRSHGRRSVRHKRALGKSWSGTSSFKNGNKLGIGGSEYIAILTNSLRAVCAYGTSNWTVVRCKLYAASYDRRALPPSPRLSCSLTKVQPHSFDKAENNPLQVNNHSAWGQIYTISTGKSRALNLLTNSFCAGGGWLSNGTLISVGGNPVEHAANNATANGIAAIRMFTPCDGGNCQVQEFPKTIRLTSKRWYPSTVRLHDGSVIIIGGCIRGGYNNAPDIDNPTIEFFPPKGNGKQIFFKFLQDALNSNLFPISFMLPKTGYVFVAANKLNTIYDWVNNQEYRLPAFPNGVVANYPSSGASALLPLTIANGYATEILICGGSTQDLDSPWLLNTQSPTSTQCARLKISGNKAVGGWQVEKMPESRLMGDAILTPDGKVLLVNGAGTGVAGYGNVANMTGLSNAGKPRLRPTLYDPVAATGSRFTTNFPSSKTERLYHSSATLVPDGSIFIGGSNPNGKVETRTYETRYNTEFLQPPYMTKSRPTFSGQPKKIQYKAKYTFSYTVPSGTKNLIRAVIIDIGYSTHGVHMNQRWVELKVLSTEDGKITIQGPQGPTYYPPGYAWLWVLADDVPSKGKRVMIGKGQGEHCSSGPHWPGITLLNFSSETCRTSDPPSK</sequence>
<dbReference type="OrthoDB" id="2019572at2759"/>
<evidence type="ECO:0000256" key="1">
    <source>
        <dbReference type="ARBA" id="ARBA00022729"/>
    </source>
</evidence>
<dbReference type="CDD" id="cd02851">
    <property type="entry name" value="E_set_GO_C"/>
    <property type="match status" value="1"/>
</dbReference>
<dbReference type="InterPro" id="IPR014756">
    <property type="entry name" value="Ig_E-set"/>
</dbReference>
<evidence type="ECO:0000313" key="6">
    <source>
        <dbReference type="Proteomes" id="UP000198372"/>
    </source>
</evidence>
<dbReference type="InterPro" id="IPR037293">
    <property type="entry name" value="Gal_Oxidase_central_sf"/>
</dbReference>
<dbReference type="InterPro" id="IPR011043">
    <property type="entry name" value="Gal_Oxase/kelch_b-propeller"/>
</dbReference>
<evidence type="ECO:0000313" key="5">
    <source>
        <dbReference type="EMBL" id="SCV66997.1"/>
    </source>
</evidence>
<evidence type="ECO:0000256" key="2">
    <source>
        <dbReference type="SAM" id="SignalP"/>
    </source>
</evidence>
<dbReference type="InterPro" id="IPR013783">
    <property type="entry name" value="Ig-like_fold"/>
</dbReference>
<dbReference type="InterPro" id="IPR015202">
    <property type="entry name" value="GO-like_E_set"/>
</dbReference>
<dbReference type="Gene3D" id="2.130.10.80">
    <property type="entry name" value="Galactose oxidase/kelch, beta-propeller"/>
    <property type="match status" value="1"/>
</dbReference>
<dbReference type="AlphaFoldDB" id="A0A238F1S8"/>
<dbReference type="PANTHER" id="PTHR32208">
    <property type="entry name" value="SECRETED PROTEIN-RELATED"/>
    <property type="match status" value="1"/>
</dbReference>
<feature type="domain" description="Galactose oxidase-like Early set" evidence="4">
    <location>
        <begin position="548"/>
        <end position="645"/>
    </location>
</feature>
<evidence type="ECO:0000259" key="4">
    <source>
        <dbReference type="Pfam" id="PF09118"/>
    </source>
</evidence>
<dbReference type="SUPFAM" id="SSF81296">
    <property type="entry name" value="E set domains"/>
    <property type="match status" value="1"/>
</dbReference>
<feature type="signal peptide" evidence="2">
    <location>
        <begin position="1"/>
        <end position="21"/>
    </location>
</feature>
<proteinExistence type="predicted"/>
<dbReference type="SUPFAM" id="SSF50965">
    <property type="entry name" value="Galactose oxidase, central domain"/>
    <property type="match status" value="1"/>
</dbReference>
<gene>
    <name evidence="5" type="ORF">BQ2448_5643</name>
</gene>
<accession>A0A238F1S8</accession>
<dbReference type="EMBL" id="FMSP01000001">
    <property type="protein sequence ID" value="SCV66997.1"/>
    <property type="molecule type" value="Genomic_DNA"/>
</dbReference>
<dbReference type="Proteomes" id="UP000198372">
    <property type="component" value="Unassembled WGS sequence"/>
</dbReference>
<dbReference type="Pfam" id="PF09118">
    <property type="entry name" value="GO-like_E_set"/>
    <property type="match status" value="1"/>
</dbReference>
<reference evidence="6" key="1">
    <citation type="submission" date="2016-09" db="EMBL/GenBank/DDBJ databases">
        <authorList>
            <person name="Jeantristanb JTB J.-T."/>
            <person name="Ricardo R."/>
        </authorList>
    </citation>
    <scope>NUCLEOTIDE SEQUENCE [LARGE SCALE GENOMIC DNA]</scope>
</reference>
<dbReference type="InterPro" id="IPR009880">
    <property type="entry name" value="Glyoxal_oxidase_N"/>
</dbReference>
<name>A0A238F1S8_9BASI</name>